<evidence type="ECO:0000313" key="2">
    <source>
        <dbReference type="Proteomes" id="UP000001312"/>
    </source>
</evidence>
<dbReference type="InParanoid" id="A7E4Q1"/>
<sequence length="94" mass="11176">MNGRQAKKQVEKGEVYYLRSAEWWEDNGESRWSEYGNHKGEVKAVRMGCNLSSRKRDQSSKAMCRKKCSTRFYARHHYYDMCLWHPLIFAALGH</sequence>
<accession>A7E4Q1</accession>
<dbReference type="RefSeq" id="XP_001598187.1">
    <property type="nucleotide sequence ID" value="XM_001598137.1"/>
</dbReference>
<organism evidence="1 2">
    <name type="scientific">Sclerotinia sclerotiorum (strain ATCC 18683 / 1980 / Ss-1)</name>
    <name type="common">White mold</name>
    <name type="synonym">Whetzelinia sclerotiorum</name>
    <dbReference type="NCBI Taxonomy" id="665079"/>
    <lineage>
        <taxon>Eukaryota</taxon>
        <taxon>Fungi</taxon>
        <taxon>Dikarya</taxon>
        <taxon>Ascomycota</taxon>
        <taxon>Pezizomycotina</taxon>
        <taxon>Leotiomycetes</taxon>
        <taxon>Helotiales</taxon>
        <taxon>Sclerotiniaceae</taxon>
        <taxon>Sclerotinia</taxon>
    </lineage>
</organism>
<protein>
    <submittedName>
        <fullName evidence="1">Uncharacterized protein</fullName>
    </submittedName>
</protein>
<evidence type="ECO:0000313" key="1">
    <source>
        <dbReference type="EMBL" id="EDN90873.1"/>
    </source>
</evidence>
<dbReference type="EMBL" id="CH476621">
    <property type="protein sequence ID" value="EDN90873.1"/>
    <property type="molecule type" value="Genomic_DNA"/>
</dbReference>
<dbReference type="AlphaFoldDB" id="A7E4Q1"/>
<dbReference type="HOGENOM" id="CLU_2387499_0_0_1"/>
<name>A7E4Q1_SCLS1</name>
<keyword evidence="2" id="KW-1185">Reference proteome</keyword>
<proteinExistence type="predicted"/>
<dbReference type="Proteomes" id="UP000001312">
    <property type="component" value="Unassembled WGS sequence"/>
</dbReference>
<reference evidence="2" key="1">
    <citation type="journal article" date="2011" name="PLoS Genet.">
        <title>Genomic analysis of the necrotrophic fungal pathogens Sclerotinia sclerotiorum and Botrytis cinerea.</title>
        <authorList>
            <person name="Amselem J."/>
            <person name="Cuomo C.A."/>
            <person name="van Kan J.A."/>
            <person name="Viaud M."/>
            <person name="Benito E.P."/>
            <person name="Couloux A."/>
            <person name="Coutinho P.M."/>
            <person name="de Vries R.P."/>
            <person name="Dyer P.S."/>
            <person name="Fillinger S."/>
            <person name="Fournier E."/>
            <person name="Gout L."/>
            <person name="Hahn M."/>
            <person name="Kohn L."/>
            <person name="Lapalu N."/>
            <person name="Plummer K.M."/>
            <person name="Pradier J.M."/>
            <person name="Quevillon E."/>
            <person name="Sharon A."/>
            <person name="Simon A."/>
            <person name="ten Have A."/>
            <person name="Tudzynski B."/>
            <person name="Tudzynski P."/>
            <person name="Wincker P."/>
            <person name="Andrew M."/>
            <person name="Anthouard V."/>
            <person name="Beever R.E."/>
            <person name="Beffa R."/>
            <person name="Benoit I."/>
            <person name="Bouzid O."/>
            <person name="Brault B."/>
            <person name="Chen Z."/>
            <person name="Choquer M."/>
            <person name="Collemare J."/>
            <person name="Cotton P."/>
            <person name="Danchin E.G."/>
            <person name="Da Silva C."/>
            <person name="Gautier A."/>
            <person name="Giraud C."/>
            <person name="Giraud T."/>
            <person name="Gonzalez C."/>
            <person name="Grossetete S."/>
            <person name="Guldener U."/>
            <person name="Henrissat B."/>
            <person name="Howlett B.J."/>
            <person name="Kodira C."/>
            <person name="Kretschmer M."/>
            <person name="Lappartient A."/>
            <person name="Leroch M."/>
            <person name="Levis C."/>
            <person name="Mauceli E."/>
            <person name="Neuveglise C."/>
            <person name="Oeser B."/>
            <person name="Pearson M."/>
            <person name="Poulain J."/>
            <person name="Poussereau N."/>
            <person name="Quesneville H."/>
            <person name="Rascle C."/>
            <person name="Schumacher J."/>
            <person name="Segurens B."/>
            <person name="Sexton A."/>
            <person name="Silva E."/>
            <person name="Sirven C."/>
            <person name="Soanes D.M."/>
            <person name="Talbot N.J."/>
            <person name="Templeton M."/>
            <person name="Yandava C."/>
            <person name="Yarden O."/>
            <person name="Zeng Q."/>
            <person name="Rollins J.A."/>
            <person name="Lebrun M.H."/>
            <person name="Dickman M."/>
        </authorList>
    </citation>
    <scope>NUCLEOTIDE SEQUENCE [LARGE SCALE GENOMIC DNA]</scope>
    <source>
        <strain evidence="2">ATCC 18683 / 1980 / Ss-1</strain>
    </source>
</reference>
<dbReference type="GeneID" id="5494831"/>
<dbReference type="KEGG" id="ssl:SS1G_00273"/>
<gene>
    <name evidence="1" type="ORF">SS1G_00273</name>
</gene>